<dbReference type="AlphaFoldDB" id="A0A023D1L7"/>
<dbReference type="InterPro" id="IPR027396">
    <property type="entry name" value="DsrEFH-like"/>
</dbReference>
<dbReference type="OrthoDB" id="7278589at2"/>
<reference evidence="2" key="1">
    <citation type="journal article" date="2014" name="FEMS Microbiol. Lett.">
        <title>Draft Genomic DNA Sequence of the Facultatively Methylotrophic Bacterium Acidomonas methanolica type strain MB58.</title>
        <authorList>
            <person name="Higashiura N."/>
            <person name="Hadano H."/>
            <person name="Hirakawa H."/>
            <person name="Matsutani M."/>
            <person name="Takabe S."/>
            <person name="Matsushita K."/>
            <person name="Azuma Y."/>
        </authorList>
    </citation>
    <scope>NUCLEOTIDE SEQUENCE [LARGE SCALE GENOMIC DNA]</scope>
    <source>
        <strain evidence="2">MB58</strain>
    </source>
</reference>
<evidence type="ECO:0000313" key="2">
    <source>
        <dbReference type="Proteomes" id="UP000019760"/>
    </source>
</evidence>
<sequence>MICGPDWCRAHQAMVTAAGALSLGREVLVFAGGSGVLALARDWERLDGAEADSGARARGVAGYAVLREAVSGLGARLLACESGLRMAGLAPEDLAPGVEVAGVVRFLEEAADGPFMTF</sequence>
<name>A0A023D1L7_ACIMT</name>
<evidence type="ECO:0008006" key="3">
    <source>
        <dbReference type="Google" id="ProtNLM"/>
    </source>
</evidence>
<organism evidence="1 2">
    <name type="scientific">Acidomonas methanolica NBRC 104435</name>
    <dbReference type="NCBI Taxonomy" id="1231351"/>
    <lineage>
        <taxon>Bacteria</taxon>
        <taxon>Pseudomonadati</taxon>
        <taxon>Pseudomonadota</taxon>
        <taxon>Alphaproteobacteria</taxon>
        <taxon>Acetobacterales</taxon>
        <taxon>Acetobacteraceae</taxon>
        <taxon>Acidomonas</taxon>
    </lineage>
</organism>
<dbReference type="SUPFAM" id="SSF75169">
    <property type="entry name" value="DsrEFH-like"/>
    <property type="match status" value="1"/>
</dbReference>
<gene>
    <name evidence="1" type="ORF">Amme_012_026</name>
</gene>
<keyword evidence="2" id="KW-1185">Reference proteome</keyword>
<dbReference type="EMBL" id="BAND01000012">
    <property type="protein sequence ID" value="GAJ28037.1"/>
    <property type="molecule type" value="Genomic_DNA"/>
</dbReference>
<dbReference type="Gene3D" id="3.40.1260.10">
    <property type="entry name" value="DsrEFH-like"/>
    <property type="match status" value="1"/>
</dbReference>
<accession>A0A023D1L7</accession>
<proteinExistence type="predicted"/>
<protein>
    <recommendedName>
        <fullName evidence="3">Peroxiredoxin</fullName>
    </recommendedName>
</protein>
<dbReference type="Proteomes" id="UP000019760">
    <property type="component" value="Unassembled WGS sequence"/>
</dbReference>
<evidence type="ECO:0000313" key="1">
    <source>
        <dbReference type="EMBL" id="GAJ28037.1"/>
    </source>
</evidence>
<comment type="caution">
    <text evidence="1">The sequence shown here is derived from an EMBL/GenBank/DDBJ whole genome shotgun (WGS) entry which is preliminary data.</text>
</comment>
<reference evidence="1 2" key="2">
    <citation type="journal article" date="2014" name="FEMS Microbiol. Lett.">
        <title>Draft genomic DNA sequence of the facultatively methylotrophic bacterium Acidomonas methanolica type strain MB58.</title>
        <authorList>
            <person name="Higashiura N."/>
            <person name="Hadano H."/>
            <person name="Hirakawa H."/>
            <person name="Matsutani M."/>
            <person name="Takabe S."/>
            <person name="Matsushita K."/>
            <person name="Azuma Y."/>
        </authorList>
    </citation>
    <scope>NUCLEOTIDE SEQUENCE [LARGE SCALE GENOMIC DNA]</scope>
    <source>
        <strain evidence="1 2">MB58</strain>
    </source>
</reference>